<dbReference type="EMBL" id="VLKE01000001">
    <property type="protein sequence ID" value="TWH66167.1"/>
    <property type="molecule type" value="Genomic_DNA"/>
</dbReference>
<protein>
    <submittedName>
        <fullName evidence="2">Nucleoside-diphosphate-sugar epimerase</fullName>
    </submittedName>
</protein>
<dbReference type="Proteomes" id="UP000319825">
    <property type="component" value="Unassembled WGS sequence"/>
</dbReference>
<dbReference type="OrthoDB" id="7941246at2"/>
<feature type="domain" description="NAD-dependent epimerase/dehydratase" evidence="1">
    <location>
        <begin position="4"/>
        <end position="224"/>
    </location>
</feature>
<dbReference type="InterPro" id="IPR036291">
    <property type="entry name" value="NAD(P)-bd_dom_sf"/>
</dbReference>
<dbReference type="PANTHER" id="PTHR43245">
    <property type="entry name" value="BIFUNCTIONAL POLYMYXIN RESISTANCE PROTEIN ARNA"/>
    <property type="match status" value="1"/>
</dbReference>
<evidence type="ECO:0000259" key="1">
    <source>
        <dbReference type="Pfam" id="PF01370"/>
    </source>
</evidence>
<dbReference type="AlphaFoldDB" id="A0A562I582"/>
<organism evidence="2 3">
    <name type="scientific">Micromonospora olivasterospora</name>
    <dbReference type="NCBI Taxonomy" id="1880"/>
    <lineage>
        <taxon>Bacteria</taxon>
        <taxon>Bacillati</taxon>
        <taxon>Actinomycetota</taxon>
        <taxon>Actinomycetes</taxon>
        <taxon>Micromonosporales</taxon>
        <taxon>Micromonosporaceae</taxon>
        <taxon>Micromonospora</taxon>
    </lineage>
</organism>
<dbReference type="RefSeq" id="WP_145773315.1">
    <property type="nucleotide sequence ID" value="NZ_BAAATQ010000138.1"/>
</dbReference>
<reference evidence="2 3" key="1">
    <citation type="submission" date="2019-07" db="EMBL/GenBank/DDBJ databases">
        <title>R&amp;d 2014.</title>
        <authorList>
            <person name="Klenk H.-P."/>
        </authorList>
    </citation>
    <scope>NUCLEOTIDE SEQUENCE [LARGE SCALE GENOMIC DNA]</scope>
    <source>
        <strain evidence="2 3">DSM 43868</strain>
    </source>
</reference>
<keyword evidence="3" id="KW-1185">Reference proteome</keyword>
<name>A0A562I582_MICOL</name>
<evidence type="ECO:0000313" key="3">
    <source>
        <dbReference type="Proteomes" id="UP000319825"/>
    </source>
</evidence>
<dbReference type="InterPro" id="IPR001509">
    <property type="entry name" value="Epimerase_deHydtase"/>
</dbReference>
<proteinExistence type="predicted"/>
<dbReference type="InterPro" id="IPR050177">
    <property type="entry name" value="Lipid_A_modif_metabolic_enz"/>
</dbReference>
<dbReference type="Gene3D" id="3.40.50.720">
    <property type="entry name" value="NAD(P)-binding Rossmann-like Domain"/>
    <property type="match status" value="1"/>
</dbReference>
<dbReference type="Pfam" id="PF01370">
    <property type="entry name" value="Epimerase"/>
    <property type="match status" value="1"/>
</dbReference>
<gene>
    <name evidence="2" type="ORF">JD77_01118</name>
</gene>
<evidence type="ECO:0000313" key="2">
    <source>
        <dbReference type="EMBL" id="TWH66167.1"/>
    </source>
</evidence>
<accession>A0A562I582</accession>
<dbReference type="SUPFAM" id="SSF51735">
    <property type="entry name" value="NAD(P)-binding Rossmann-fold domains"/>
    <property type="match status" value="1"/>
</dbReference>
<sequence length="344" mass="36732">MRLLVLGGTWFVGRAIVAAALNAGWDVTTFNRGTSGPDSDGVRAIRGSRTEAAGVVALAAAGPWDAVVDTSGYVPRNTLDVARTLAPVADRYVFMSTVSVYRDWPVKPLSEDSEVLYCPPDAGPDYGTDTEDGPTRYGYQKSGCEAAALAAFGTGRATILRPGVVLGPREYVGRLPWWLRRVAAGGRVLAPGSPHRTVQPIDVRDLAAFTLRTIAEGTSGALNVCAPVDGATFGELLTACADATGAAASFGWVPDYVLLAQGVRQWSELPLWRTFEGVWRVDSTRAHGAGLRCRPLSETVADTWRWMVESGEVTAHDRATEIGLSRDKEARVLAAWESSGKRPG</sequence>
<comment type="caution">
    <text evidence="2">The sequence shown here is derived from an EMBL/GenBank/DDBJ whole genome shotgun (WGS) entry which is preliminary data.</text>
</comment>
<dbReference type="PANTHER" id="PTHR43245:SF13">
    <property type="entry name" value="UDP-D-APIOSE_UDP-D-XYLOSE SYNTHASE 2"/>
    <property type="match status" value="1"/>
</dbReference>